<dbReference type="OrthoDB" id="1493493at2"/>
<dbReference type="Pfam" id="PF09378">
    <property type="entry name" value="HAS-barrel"/>
    <property type="match status" value="1"/>
</dbReference>
<dbReference type="AlphaFoldDB" id="A0A1M6PVC7"/>
<evidence type="ECO:0000313" key="3">
    <source>
        <dbReference type="Proteomes" id="UP000185812"/>
    </source>
</evidence>
<sequence length="194" mass="21784">MPIGEVIESSTRQFVAEVYREQAPPALGSWVQVRQPDGQTVYGLVSHVEIGSVEPGRRPVALGRSPDELRREMPHVLELIRTTFRAQVLAYEEPGGPIRQTLPPYPASIHAFVEVCPPDIVQRLGPPYDFLRTLVQNPDPAVPVDDLLVAVLRQIYNGHRDAEREQALIAAGRVLSRLLRDDHERLQAILRRVV</sequence>
<dbReference type="Proteomes" id="UP000185812">
    <property type="component" value="Unassembled WGS sequence"/>
</dbReference>
<proteinExistence type="predicted"/>
<accession>A0A1M6PVC7</accession>
<reference evidence="3" key="1">
    <citation type="submission" date="2016-11" db="EMBL/GenBank/DDBJ databases">
        <authorList>
            <person name="Varghese N."/>
            <person name="Submissions S."/>
        </authorList>
    </citation>
    <scope>NUCLEOTIDE SEQUENCE [LARGE SCALE GENOMIC DNA]</scope>
    <source>
        <strain evidence="3">DSM 22212</strain>
    </source>
</reference>
<evidence type="ECO:0000259" key="1">
    <source>
        <dbReference type="Pfam" id="PF09378"/>
    </source>
</evidence>
<feature type="domain" description="Helicase HerA barrel" evidence="1">
    <location>
        <begin position="3"/>
        <end position="75"/>
    </location>
</feature>
<dbReference type="STRING" id="633813.SAMN04488087_0346"/>
<dbReference type="InterPro" id="IPR018538">
    <property type="entry name" value="HerA_barrel_dom"/>
</dbReference>
<dbReference type="EMBL" id="FRAU01000001">
    <property type="protein sequence ID" value="SHK11905.1"/>
    <property type="molecule type" value="Genomic_DNA"/>
</dbReference>
<evidence type="ECO:0000313" key="2">
    <source>
        <dbReference type="EMBL" id="SHK11905.1"/>
    </source>
</evidence>
<gene>
    <name evidence="2" type="ORF">SAMN04488087_0346</name>
</gene>
<name>A0A1M6PVC7_9BACT</name>
<protein>
    <submittedName>
        <fullName evidence="2">HAS barrel domain-containing protein</fullName>
    </submittedName>
</protein>
<dbReference type="RefSeq" id="WP_072714221.1">
    <property type="nucleotide sequence ID" value="NZ_FRAU01000001.1"/>
</dbReference>
<organism evidence="2 3">
    <name type="scientific">Rhodothermus profundi</name>
    <dbReference type="NCBI Taxonomy" id="633813"/>
    <lineage>
        <taxon>Bacteria</taxon>
        <taxon>Pseudomonadati</taxon>
        <taxon>Rhodothermota</taxon>
        <taxon>Rhodothermia</taxon>
        <taxon>Rhodothermales</taxon>
        <taxon>Rhodothermaceae</taxon>
        <taxon>Rhodothermus</taxon>
    </lineage>
</organism>
<keyword evidence="3" id="KW-1185">Reference proteome</keyword>